<dbReference type="EMBL" id="UINC01227811">
    <property type="protein sequence ID" value="SVE58854.1"/>
    <property type="molecule type" value="Genomic_DNA"/>
</dbReference>
<dbReference type="AlphaFoldDB" id="A0A383EQK5"/>
<evidence type="ECO:0008006" key="3">
    <source>
        <dbReference type="Google" id="ProtNLM"/>
    </source>
</evidence>
<evidence type="ECO:0000256" key="1">
    <source>
        <dbReference type="ARBA" id="ARBA00022737"/>
    </source>
</evidence>
<keyword evidence="1" id="KW-0677">Repeat</keyword>
<proteinExistence type="predicted"/>
<accession>A0A383EQK5</accession>
<dbReference type="Gene3D" id="2.20.110.10">
    <property type="entry name" value="Histone H3 K4-specific methyltransferase SET7/9 N-terminal domain"/>
    <property type="match status" value="1"/>
</dbReference>
<dbReference type="PANTHER" id="PTHR23084">
    <property type="entry name" value="PHOSPHATIDYLINOSITOL-4-PHOSPHATE 5-KINASE RELATED"/>
    <property type="match status" value="1"/>
</dbReference>
<evidence type="ECO:0000313" key="2">
    <source>
        <dbReference type="EMBL" id="SVE58854.1"/>
    </source>
</evidence>
<dbReference type="InterPro" id="IPR003409">
    <property type="entry name" value="MORN"/>
</dbReference>
<gene>
    <name evidence="2" type="ORF">METZ01_LOCUS511708</name>
</gene>
<dbReference type="SMART" id="SM00698">
    <property type="entry name" value="MORN"/>
    <property type="match status" value="2"/>
</dbReference>
<sequence length="139" mass="15715">MQNKPIDVIITDCHKSPKVNQMKHILILLSLLILTLPLVAQETGVLYFKKVNGKYGWFENGNDKKDWKYIGEIKNGKPNGTGVLSSTLGKYSGELKNGMKHGQGTYTYKSGRKRVGEFRKGKPWNVNNYDKNGKIEAAW</sequence>
<organism evidence="2">
    <name type="scientific">marine metagenome</name>
    <dbReference type="NCBI Taxonomy" id="408172"/>
    <lineage>
        <taxon>unclassified sequences</taxon>
        <taxon>metagenomes</taxon>
        <taxon>ecological metagenomes</taxon>
    </lineage>
</organism>
<dbReference type="SUPFAM" id="SSF82185">
    <property type="entry name" value="Histone H3 K4-specific methyltransferase SET7/9 N-terminal domain"/>
    <property type="match status" value="1"/>
</dbReference>
<feature type="non-terminal residue" evidence="2">
    <location>
        <position position="139"/>
    </location>
</feature>
<reference evidence="2" key="1">
    <citation type="submission" date="2018-05" db="EMBL/GenBank/DDBJ databases">
        <authorList>
            <person name="Lanie J.A."/>
            <person name="Ng W.-L."/>
            <person name="Kazmierczak K.M."/>
            <person name="Andrzejewski T.M."/>
            <person name="Davidsen T.M."/>
            <person name="Wayne K.J."/>
            <person name="Tettelin H."/>
            <person name="Glass J.I."/>
            <person name="Rusch D."/>
            <person name="Podicherti R."/>
            <person name="Tsui H.-C.T."/>
            <person name="Winkler M.E."/>
        </authorList>
    </citation>
    <scope>NUCLEOTIDE SEQUENCE</scope>
</reference>
<dbReference type="PANTHER" id="PTHR23084:SF263">
    <property type="entry name" value="MORN REPEAT-CONTAINING PROTEIN 1"/>
    <property type="match status" value="1"/>
</dbReference>
<protein>
    <recommendedName>
        <fullName evidence="3">MORN repeat protein</fullName>
    </recommendedName>
</protein>
<dbReference type="Pfam" id="PF02493">
    <property type="entry name" value="MORN"/>
    <property type="match status" value="2"/>
</dbReference>
<name>A0A383EQK5_9ZZZZ</name>